<dbReference type="STRING" id="48699.ENSPLAP00000014181"/>
<evidence type="ECO:0000256" key="1">
    <source>
        <dbReference type="SAM" id="SignalP"/>
    </source>
</evidence>
<proteinExistence type="predicted"/>
<evidence type="ECO:0008006" key="4">
    <source>
        <dbReference type="Google" id="ProtNLM"/>
    </source>
</evidence>
<reference evidence="2" key="2">
    <citation type="submission" date="2025-09" db="UniProtKB">
        <authorList>
            <consortium name="Ensembl"/>
        </authorList>
    </citation>
    <scope>IDENTIFICATION</scope>
</reference>
<dbReference type="AlphaFoldDB" id="A0A3B3UNA4"/>
<sequence length="127" mass="14450">MTILIVKNVFYFFSISGLSAHCDARNNGTQCSGTLGETVFLRLIHNASGIKIDLLKGNVILLQWRKNITVANEIKDRFDFIPDNGTFRLNDLKHNDSGEYKLTVFDSNGKRRRTLQLFVQGNQVFLL</sequence>
<keyword evidence="3" id="KW-1185">Reference proteome</keyword>
<dbReference type="Proteomes" id="UP000261500">
    <property type="component" value="Unplaced"/>
</dbReference>
<protein>
    <recommendedName>
        <fullName evidence="4">Immunoglobulin V-set domain-containing protein</fullName>
    </recommendedName>
</protein>
<evidence type="ECO:0000313" key="2">
    <source>
        <dbReference type="Ensembl" id="ENSPLAP00000014181.1"/>
    </source>
</evidence>
<accession>A0A3B3UNA4</accession>
<dbReference type="Gene3D" id="2.60.40.10">
    <property type="entry name" value="Immunoglobulins"/>
    <property type="match status" value="1"/>
</dbReference>
<feature type="signal peptide" evidence="1">
    <location>
        <begin position="1"/>
        <end position="24"/>
    </location>
</feature>
<dbReference type="SUPFAM" id="SSF48726">
    <property type="entry name" value="Immunoglobulin"/>
    <property type="match status" value="1"/>
</dbReference>
<dbReference type="InterPro" id="IPR013783">
    <property type="entry name" value="Ig-like_fold"/>
</dbReference>
<name>A0A3B3UNA4_9TELE</name>
<organism evidence="2 3">
    <name type="scientific">Poecilia latipinna</name>
    <name type="common">sailfin molly</name>
    <dbReference type="NCBI Taxonomy" id="48699"/>
    <lineage>
        <taxon>Eukaryota</taxon>
        <taxon>Metazoa</taxon>
        <taxon>Chordata</taxon>
        <taxon>Craniata</taxon>
        <taxon>Vertebrata</taxon>
        <taxon>Euteleostomi</taxon>
        <taxon>Actinopterygii</taxon>
        <taxon>Neopterygii</taxon>
        <taxon>Teleostei</taxon>
        <taxon>Neoteleostei</taxon>
        <taxon>Acanthomorphata</taxon>
        <taxon>Ovalentaria</taxon>
        <taxon>Atherinomorphae</taxon>
        <taxon>Cyprinodontiformes</taxon>
        <taxon>Poeciliidae</taxon>
        <taxon>Poeciliinae</taxon>
        <taxon>Poecilia</taxon>
    </lineage>
</organism>
<evidence type="ECO:0000313" key="3">
    <source>
        <dbReference type="Proteomes" id="UP000261500"/>
    </source>
</evidence>
<feature type="chain" id="PRO_5017245347" description="Immunoglobulin V-set domain-containing protein" evidence="1">
    <location>
        <begin position="25"/>
        <end position="127"/>
    </location>
</feature>
<dbReference type="Ensembl" id="ENSPLAT00000022419.1">
    <property type="protein sequence ID" value="ENSPLAP00000014181.1"/>
    <property type="gene ID" value="ENSPLAG00000017795.1"/>
</dbReference>
<reference evidence="2" key="1">
    <citation type="submission" date="2025-08" db="UniProtKB">
        <authorList>
            <consortium name="Ensembl"/>
        </authorList>
    </citation>
    <scope>IDENTIFICATION</scope>
</reference>
<keyword evidence="1" id="KW-0732">Signal</keyword>
<dbReference type="InterPro" id="IPR036179">
    <property type="entry name" value="Ig-like_dom_sf"/>
</dbReference>
<dbReference type="GeneTree" id="ENSGT01030000234806"/>